<gene>
    <name evidence="1" type="ORF">LCGC14_2883830</name>
</gene>
<dbReference type="AlphaFoldDB" id="A0A0F8YL45"/>
<reference evidence="1" key="1">
    <citation type="journal article" date="2015" name="Nature">
        <title>Complex archaea that bridge the gap between prokaryotes and eukaryotes.</title>
        <authorList>
            <person name="Spang A."/>
            <person name="Saw J.H."/>
            <person name="Jorgensen S.L."/>
            <person name="Zaremba-Niedzwiedzka K."/>
            <person name="Martijn J."/>
            <person name="Lind A.E."/>
            <person name="van Eijk R."/>
            <person name="Schleper C."/>
            <person name="Guy L."/>
            <person name="Ettema T.J."/>
        </authorList>
    </citation>
    <scope>NUCLEOTIDE SEQUENCE</scope>
</reference>
<sequence length="32" mass="3909">MCTLLFIKSKEEFLKLNIRLITPSKWHEMEDN</sequence>
<comment type="caution">
    <text evidence="1">The sequence shown here is derived from an EMBL/GenBank/DDBJ whole genome shotgun (WGS) entry which is preliminary data.</text>
</comment>
<name>A0A0F8YL45_9ZZZZ</name>
<proteinExistence type="predicted"/>
<dbReference type="EMBL" id="LAZR01056321">
    <property type="protein sequence ID" value="KKK74430.1"/>
    <property type="molecule type" value="Genomic_DNA"/>
</dbReference>
<feature type="non-terminal residue" evidence="1">
    <location>
        <position position="32"/>
    </location>
</feature>
<organism evidence="1">
    <name type="scientific">marine sediment metagenome</name>
    <dbReference type="NCBI Taxonomy" id="412755"/>
    <lineage>
        <taxon>unclassified sequences</taxon>
        <taxon>metagenomes</taxon>
        <taxon>ecological metagenomes</taxon>
    </lineage>
</organism>
<evidence type="ECO:0000313" key="1">
    <source>
        <dbReference type="EMBL" id="KKK74430.1"/>
    </source>
</evidence>
<accession>A0A0F8YL45</accession>
<protein>
    <submittedName>
        <fullName evidence="1">Uncharacterized protein</fullName>
    </submittedName>
</protein>